<dbReference type="GO" id="GO:0005886">
    <property type="term" value="C:plasma membrane"/>
    <property type="evidence" value="ECO:0007669"/>
    <property type="project" value="TreeGrafter"/>
</dbReference>
<evidence type="ECO:0000256" key="4">
    <source>
        <dbReference type="ARBA" id="ARBA00023027"/>
    </source>
</evidence>
<evidence type="ECO:0000256" key="2">
    <source>
        <dbReference type="ARBA" id="ARBA00022679"/>
    </source>
</evidence>
<keyword evidence="5" id="KW-1015">Disulfide bond</keyword>
<dbReference type="PANTHER" id="PTHR10912">
    <property type="entry name" value="ADP-RIBOSYL CYCLASE"/>
    <property type="match status" value="1"/>
</dbReference>
<dbReference type="GO" id="GO:0016849">
    <property type="term" value="F:phosphorus-oxygen lyase activity"/>
    <property type="evidence" value="ECO:0007669"/>
    <property type="project" value="TreeGrafter"/>
</dbReference>
<keyword evidence="3" id="KW-0378">Hydrolase</keyword>
<dbReference type="GO" id="GO:0061809">
    <property type="term" value="F:NAD+ nucleosidase activity, cyclic ADP-ribose generating"/>
    <property type="evidence" value="ECO:0007669"/>
    <property type="project" value="InterPro"/>
</dbReference>
<accession>A0AAV2T7N4</accession>
<dbReference type="Proteomes" id="UP001497525">
    <property type="component" value="Unassembled WGS sequence"/>
</dbReference>
<gene>
    <name evidence="7" type="ORF">CDAUBV1_LOCUS6799</name>
</gene>
<keyword evidence="6" id="KW-0732">Signal</keyword>
<dbReference type="Gene3D" id="3.40.50.720">
    <property type="entry name" value="NAD(P)-binding Rossmann-like Domain"/>
    <property type="match status" value="1"/>
</dbReference>
<dbReference type="Gene3D" id="1.20.82.10">
    <property type="entry name" value="ADP Ribosyl Cyclase, Chain A, domain 1"/>
    <property type="match status" value="1"/>
</dbReference>
<evidence type="ECO:0000256" key="5">
    <source>
        <dbReference type="ARBA" id="ARBA00023157"/>
    </source>
</evidence>
<evidence type="ECO:0000256" key="6">
    <source>
        <dbReference type="SAM" id="SignalP"/>
    </source>
</evidence>
<reference evidence="7" key="1">
    <citation type="submission" date="2024-06" db="EMBL/GenBank/DDBJ databases">
        <authorList>
            <person name="Liu X."/>
            <person name="Lenzi L."/>
            <person name="Haldenby T S."/>
            <person name="Uol C."/>
        </authorList>
    </citation>
    <scope>NUCLEOTIDE SEQUENCE</scope>
</reference>
<feature type="chain" id="PRO_5043674171" description="ADP-ribosyl cyclase/cyclic ADP-ribose hydrolase" evidence="6">
    <location>
        <begin position="20"/>
        <end position="308"/>
    </location>
</feature>
<evidence type="ECO:0000313" key="7">
    <source>
        <dbReference type="EMBL" id="CAL5133527.1"/>
    </source>
</evidence>
<evidence type="ECO:0000256" key="3">
    <source>
        <dbReference type="ARBA" id="ARBA00022801"/>
    </source>
</evidence>
<protein>
    <recommendedName>
        <fullName evidence="9">ADP-ribosyl cyclase/cyclic ADP-ribose hydrolase</fullName>
    </recommendedName>
</protein>
<sequence>MRAFLLIVIFYTTVPLVHTDGANKFQQLVVGKCLEWTIKKKTKDLNCENLWIRFNAVITNPELKKICQMNSSLYDDFVEYTFKYVTEMPQAVLWSKSRDLALNVCHDAGLCNIVECSPLGYVFDGLDWCDTTLTGTDYGTGCGCSNTSFVYAFWLSASTAYAKRLSGDVGIFLNGSVGKPFDKNRTMATVEIPNLQPQRVRKVTTYLVHDIETKNIWYVLMRMCNFSRSEPNTETCKSPSLVELKQAVEARGIPYECQEDPQFTRHYVCIKHADHKKCGFSGAVKSLHWSRWLGILTAVACISTRKLQ</sequence>
<feature type="signal peptide" evidence="6">
    <location>
        <begin position="1"/>
        <end position="19"/>
    </location>
</feature>
<dbReference type="EMBL" id="CAXLJL010000156">
    <property type="protein sequence ID" value="CAL5133527.1"/>
    <property type="molecule type" value="Genomic_DNA"/>
</dbReference>
<comment type="caution">
    <text evidence="7">The sequence shown here is derived from an EMBL/GenBank/DDBJ whole genome shotgun (WGS) entry which is preliminary data.</text>
</comment>
<name>A0AAV2T7N4_CALDB</name>
<dbReference type="PANTHER" id="PTHR10912:SF7">
    <property type="entry name" value="ADP-RIBOSYL CYCLASE_CYCLIC ADP-RIBOSE HYDROLASE"/>
    <property type="match status" value="1"/>
</dbReference>
<dbReference type="SUPFAM" id="SSF52309">
    <property type="entry name" value="N-(deoxy)ribosyltransferase-like"/>
    <property type="match status" value="1"/>
</dbReference>
<organism evidence="7 8">
    <name type="scientific">Calicophoron daubneyi</name>
    <name type="common">Rumen fluke</name>
    <name type="synonym">Paramphistomum daubneyi</name>
    <dbReference type="NCBI Taxonomy" id="300641"/>
    <lineage>
        <taxon>Eukaryota</taxon>
        <taxon>Metazoa</taxon>
        <taxon>Spiralia</taxon>
        <taxon>Lophotrochozoa</taxon>
        <taxon>Platyhelminthes</taxon>
        <taxon>Trematoda</taxon>
        <taxon>Digenea</taxon>
        <taxon>Plagiorchiida</taxon>
        <taxon>Pronocephalata</taxon>
        <taxon>Paramphistomoidea</taxon>
        <taxon>Paramphistomidae</taxon>
        <taxon>Calicophoron</taxon>
    </lineage>
</organism>
<proteinExistence type="inferred from homology"/>
<dbReference type="Pfam" id="PF02267">
    <property type="entry name" value="Rib_hydrolayse"/>
    <property type="match status" value="1"/>
</dbReference>
<evidence type="ECO:0000313" key="8">
    <source>
        <dbReference type="Proteomes" id="UP001497525"/>
    </source>
</evidence>
<keyword evidence="4" id="KW-0520">NAD</keyword>
<keyword evidence="2" id="KW-0808">Transferase</keyword>
<comment type="similarity">
    <text evidence="1">Belongs to the ADP-ribosyl cyclase family.</text>
</comment>
<evidence type="ECO:0000256" key="1">
    <source>
        <dbReference type="ARBA" id="ARBA00005406"/>
    </source>
</evidence>
<evidence type="ECO:0008006" key="9">
    <source>
        <dbReference type="Google" id="ProtNLM"/>
    </source>
</evidence>
<dbReference type="AlphaFoldDB" id="A0AAV2T7N4"/>
<dbReference type="GO" id="GO:0016740">
    <property type="term" value="F:transferase activity"/>
    <property type="evidence" value="ECO:0007669"/>
    <property type="project" value="UniProtKB-KW"/>
</dbReference>
<dbReference type="InterPro" id="IPR003193">
    <property type="entry name" value="ADP-ribosyl_cyclase"/>
</dbReference>